<dbReference type="PANTHER" id="PTHR47371:SF3">
    <property type="entry name" value="PHOSPHOGLYCEROL TRANSFERASE I"/>
    <property type="match status" value="1"/>
</dbReference>
<feature type="transmembrane region" description="Helical" evidence="6">
    <location>
        <begin position="100"/>
        <end position="121"/>
    </location>
</feature>
<evidence type="ECO:0000313" key="9">
    <source>
        <dbReference type="Proteomes" id="UP000000626"/>
    </source>
</evidence>
<proteinExistence type="predicted"/>
<dbReference type="CDD" id="cd16015">
    <property type="entry name" value="LTA_synthase"/>
    <property type="match status" value="1"/>
</dbReference>
<dbReference type="Gene3D" id="3.40.720.10">
    <property type="entry name" value="Alkaline Phosphatase, subunit A"/>
    <property type="match status" value="1"/>
</dbReference>
<name>A0A0U1RHA0_NEIMA</name>
<dbReference type="Proteomes" id="UP000000626">
    <property type="component" value="Chromosome"/>
</dbReference>
<evidence type="ECO:0000313" key="8">
    <source>
        <dbReference type="EMBL" id="CAM07696.1"/>
    </source>
</evidence>
<dbReference type="InterPro" id="IPR017850">
    <property type="entry name" value="Alkaline_phosphatase_core_sf"/>
</dbReference>
<evidence type="ECO:0000256" key="5">
    <source>
        <dbReference type="ARBA" id="ARBA00023136"/>
    </source>
</evidence>
<dbReference type="EnsemblBacteria" id="CAM07696">
    <property type="protein sequence ID" value="CAM07696"/>
    <property type="gene ID" value="NMA0408"/>
</dbReference>
<sequence>MVAYVFLFLFVTAALVLIIRSHYRWTYFFASALFVFLAGGMLMLTAQWQRALNFASVWFVVLILFHRLKIHYYKQPLLISDFLLIADWRNWETLFHYKEAVIGMAGLLALAAYAVFGWSGADSLDVPWRWAGAVLFAAAFVSMRHFSKHPGAVKTWLDSLPDDGRDVFLNLPMSCRAVFFQVPVFEGDGEAFARQMPSETRPCGMSDEKPDIVVTLMESTLDPHCFDFAAAKIPDLKMFGRQEDTVFSSPLRVHTFGGATWKSEFAFLAGVPSTDFGALASGVFYSVVPHLQTGFVRNLREHGYFCVALSPFTKGNYNAKAAYDHFGFNLMFQPQDLGYPAPMGKNLWHISSEEMMQYARMILEKRHPDLENVRQPMFVYVLTMKEHGPYRTDTDNVFDLDAPDLNAKTVSALNDYIGRIADLDKAVESFDRYLHERGKPFVFGYFGDHQVPFEGVSVRKKWDYAQPDYVTQFAVRSNIAGGFVQRQNFLDLAFAGGVLMEAAGLEAKDGFMRANMAMRGLCGGGLEDCPNWELVGNYRNYLYDVLKIAR</sequence>
<evidence type="ECO:0000256" key="3">
    <source>
        <dbReference type="ARBA" id="ARBA00022692"/>
    </source>
</evidence>
<comment type="subcellular location">
    <subcellularLocation>
        <location evidence="1">Cell membrane</location>
        <topology evidence="1">Multi-pass membrane protein</topology>
    </subcellularLocation>
</comment>
<dbReference type="Pfam" id="PF00884">
    <property type="entry name" value="Sulfatase"/>
    <property type="match status" value="1"/>
</dbReference>
<dbReference type="InterPro" id="IPR000917">
    <property type="entry name" value="Sulfatase_N"/>
</dbReference>
<evidence type="ECO:0000256" key="1">
    <source>
        <dbReference type="ARBA" id="ARBA00004651"/>
    </source>
</evidence>
<feature type="domain" description="Sulfatase N-terminal" evidence="7">
    <location>
        <begin position="210"/>
        <end position="454"/>
    </location>
</feature>
<keyword evidence="5 6" id="KW-0472">Membrane</keyword>
<gene>
    <name evidence="8" type="ordered locus">NMA0408</name>
</gene>
<dbReference type="PANTHER" id="PTHR47371">
    <property type="entry name" value="LIPOTEICHOIC ACID SYNTHASE"/>
    <property type="match status" value="1"/>
</dbReference>
<organism evidence="8 9">
    <name type="scientific">Neisseria meningitidis serogroup A / serotype 4A (strain DSM 15465 / Z2491)</name>
    <dbReference type="NCBI Taxonomy" id="122587"/>
    <lineage>
        <taxon>Bacteria</taxon>
        <taxon>Pseudomonadati</taxon>
        <taxon>Pseudomonadota</taxon>
        <taxon>Betaproteobacteria</taxon>
        <taxon>Neisseriales</taxon>
        <taxon>Neisseriaceae</taxon>
        <taxon>Neisseria</taxon>
    </lineage>
</organism>
<keyword evidence="4 6" id="KW-1133">Transmembrane helix</keyword>
<reference evidence="8 9" key="1">
    <citation type="journal article" date="2000" name="Nature">
        <title>Complete DNA sequence of a serogroup A strain of Neisseria meningitidis Z2491.</title>
        <authorList>
            <person name="Parkhill J."/>
            <person name="Achtman M."/>
            <person name="James K.D."/>
            <person name="Bentley S.D."/>
            <person name="Churcher C."/>
            <person name="Klee S.R."/>
            <person name="Morelli G."/>
            <person name="Basham D."/>
            <person name="Brown D."/>
            <person name="Chillingworth T."/>
            <person name="Davies R.M."/>
            <person name="Davis P."/>
            <person name="Devlin K."/>
            <person name="Feltwell T."/>
            <person name="Hamlin N."/>
            <person name="Holroyd S."/>
            <person name="Jagels K."/>
            <person name="Leather S."/>
            <person name="Moule S."/>
            <person name="Mungall K."/>
            <person name="Quail M.A."/>
            <person name="Rajandream M.A."/>
            <person name="Rutherford K.M."/>
            <person name="Simmonds M."/>
            <person name="Skelton J."/>
            <person name="Whitehead S."/>
            <person name="Spratt B.G."/>
            <person name="Barrell B.G."/>
        </authorList>
    </citation>
    <scope>NUCLEOTIDE SEQUENCE [LARGE SCALE GENOMIC DNA]</scope>
    <source>
        <strain evidence="9">DSM 15465 / Z2491</strain>
    </source>
</reference>
<keyword evidence="3 6" id="KW-0812">Transmembrane</keyword>
<accession>A0A0U1RHA0</accession>
<feature type="transmembrane region" description="Helical" evidence="6">
    <location>
        <begin position="24"/>
        <end position="44"/>
    </location>
</feature>
<evidence type="ECO:0000256" key="2">
    <source>
        <dbReference type="ARBA" id="ARBA00022475"/>
    </source>
</evidence>
<dbReference type="HOGENOM" id="CLU_036702_0_0_4"/>
<feature type="transmembrane region" description="Helical" evidence="6">
    <location>
        <begin position="51"/>
        <end position="66"/>
    </location>
</feature>
<dbReference type="EMBL" id="AL157959">
    <property type="protein sequence ID" value="CAM07696.1"/>
    <property type="molecule type" value="Genomic_DNA"/>
</dbReference>
<dbReference type="GO" id="GO:0005886">
    <property type="term" value="C:plasma membrane"/>
    <property type="evidence" value="ECO:0007669"/>
    <property type="project" value="UniProtKB-SubCell"/>
</dbReference>
<dbReference type="KEGG" id="nma:NMA0408"/>
<keyword evidence="2" id="KW-1003">Cell membrane</keyword>
<dbReference type="RefSeq" id="WP_002237381.1">
    <property type="nucleotide sequence ID" value="NC_003116.1"/>
</dbReference>
<evidence type="ECO:0000259" key="7">
    <source>
        <dbReference type="Pfam" id="PF00884"/>
    </source>
</evidence>
<dbReference type="AlphaFoldDB" id="A0A0U1RHA0"/>
<dbReference type="SUPFAM" id="SSF53649">
    <property type="entry name" value="Alkaline phosphatase-like"/>
    <property type="match status" value="1"/>
</dbReference>
<evidence type="ECO:0000256" key="6">
    <source>
        <dbReference type="SAM" id="Phobius"/>
    </source>
</evidence>
<protein>
    <submittedName>
        <fullName evidence="8">Integral membrane protein</fullName>
    </submittedName>
</protein>
<dbReference type="FunFam" id="3.40.720.10:FF:000114">
    <property type="entry name" value="Putative integral membrane protein"/>
    <property type="match status" value="1"/>
</dbReference>
<dbReference type="InterPro" id="IPR050448">
    <property type="entry name" value="OpgB/LTA_synthase_biosynth"/>
</dbReference>
<feature type="transmembrane region" description="Helical" evidence="6">
    <location>
        <begin position="127"/>
        <end position="146"/>
    </location>
</feature>
<evidence type="ECO:0000256" key="4">
    <source>
        <dbReference type="ARBA" id="ARBA00022989"/>
    </source>
</evidence>